<evidence type="ECO:0000313" key="14">
    <source>
        <dbReference type="Proteomes" id="UP000255528"/>
    </source>
</evidence>
<sequence>MSKLKLNWEVALLLILVAEILLFGAINPRMLDVNMLLFSTSDFICIGIVALPLTLVIISGGIDISLGSTIGLCAIALGVMLQAGLPIALAIILTLAVGLLCGVFNAALIHYTGISPLVITLGTLYLYGGAALLLSGMAGATGYEGIGGFPDAFTNFANLTLFGLPIPLVMFAVITLLFWLLTHRARFGRHIFLIGQNPRAARYAALPVNGSLYGVYGMVGLASAIAAIVLVSYFGSARSDLGRDLLMPALTAAVLGGANIYGGSGSILGTALAALLVGYLQQGLQMAGVPNQVSSALSGALLIVVVIGRSVSLHREYLQAAWRRLRGNRKLTGV</sequence>
<keyword evidence="7 12" id="KW-0812">Transmembrane</keyword>
<feature type="transmembrane region" description="Helical" evidence="12">
    <location>
        <begin position="36"/>
        <end position="58"/>
    </location>
</feature>
<dbReference type="NCBIfam" id="NF011612">
    <property type="entry name" value="PRK15038.1"/>
    <property type="match status" value="1"/>
</dbReference>
<feature type="transmembrane region" description="Helical" evidence="12">
    <location>
        <begin position="6"/>
        <end position="24"/>
    </location>
</feature>
<keyword evidence="5" id="KW-1003">Cell membrane</keyword>
<dbReference type="CDD" id="cd06579">
    <property type="entry name" value="TM_PBP1_transp_AraH_like"/>
    <property type="match status" value="1"/>
</dbReference>
<name>A0A381C2W7_9ENTR</name>
<organism evidence="13 14">
    <name type="scientific">Buttiauxella agrestis</name>
    <dbReference type="NCBI Taxonomy" id="82977"/>
    <lineage>
        <taxon>Bacteria</taxon>
        <taxon>Pseudomonadati</taxon>
        <taxon>Pseudomonadota</taxon>
        <taxon>Gammaproteobacteria</taxon>
        <taxon>Enterobacterales</taxon>
        <taxon>Enterobacteriaceae</taxon>
        <taxon>Buttiauxella</taxon>
    </lineage>
</organism>
<evidence type="ECO:0000256" key="3">
    <source>
        <dbReference type="ARBA" id="ARBA00011262"/>
    </source>
</evidence>
<feature type="transmembrane region" description="Helical" evidence="12">
    <location>
        <begin position="246"/>
        <end position="276"/>
    </location>
</feature>
<feature type="transmembrane region" description="Helical" evidence="12">
    <location>
        <begin position="88"/>
        <end position="111"/>
    </location>
</feature>
<proteinExistence type="inferred from homology"/>
<dbReference type="AlphaFoldDB" id="A0A381C2W7"/>
<dbReference type="Proteomes" id="UP000255528">
    <property type="component" value="Unassembled WGS sequence"/>
</dbReference>
<evidence type="ECO:0000256" key="4">
    <source>
        <dbReference type="ARBA" id="ARBA00022448"/>
    </source>
</evidence>
<gene>
    <name evidence="13" type="primary">lsrD_2</name>
    <name evidence="13" type="ORF">NCTC12119_00577</name>
</gene>
<keyword evidence="8 12" id="KW-1133">Transmembrane helix</keyword>
<dbReference type="PANTHER" id="PTHR32196">
    <property type="entry name" value="ABC TRANSPORTER PERMEASE PROTEIN YPHD-RELATED-RELATED"/>
    <property type="match status" value="1"/>
</dbReference>
<dbReference type="PANTHER" id="PTHR32196:SF71">
    <property type="entry name" value="AUTOINDUCER 2 IMPORT SYSTEM PERMEASE PROTEIN LSRD"/>
    <property type="match status" value="1"/>
</dbReference>
<dbReference type="RefSeq" id="WP_115627208.1">
    <property type="nucleotide sequence ID" value="NZ_UIGI01000001.1"/>
</dbReference>
<feature type="transmembrane region" description="Helical" evidence="12">
    <location>
        <begin position="296"/>
        <end position="314"/>
    </location>
</feature>
<evidence type="ECO:0000313" key="13">
    <source>
        <dbReference type="EMBL" id="SUW62157.1"/>
    </source>
</evidence>
<evidence type="ECO:0000256" key="1">
    <source>
        <dbReference type="ARBA" id="ARBA00004429"/>
    </source>
</evidence>
<protein>
    <recommendedName>
        <fullName evidence="11">Autoinducer 2 import system permease protein LsrD</fullName>
    </recommendedName>
</protein>
<keyword evidence="9 12" id="KW-0472">Membrane</keyword>
<evidence type="ECO:0000256" key="10">
    <source>
        <dbReference type="ARBA" id="ARBA00025439"/>
    </source>
</evidence>
<dbReference type="GO" id="GO:0005886">
    <property type="term" value="C:plasma membrane"/>
    <property type="evidence" value="ECO:0007669"/>
    <property type="project" value="UniProtKB-SubCell"/>
</dbReference>
<evidence type="ECO:0000256" key="6">
    <source>
        <dbReference type="ARBA" id="ARBA00022519"/>
    </source>
</evidence>
<feature type="transmembrane region" description="Helical" evidence="12">
    <location>
        <begin position="117"/>
        <end position="138"/>
    </location>
</feature>
<keyword evidence="4" id="KW-0813">Transport</keyword>
<dbReference type="InterPro" id="IPR001851">
    <property type="entry name" value="ABC_transp_permease"/>
</dbReference>
<dbReference type="GO" id="GO:0022857">
    <property type="term" value="F:transmembrane transporter activity"/>
    <property type="evidence" value="ECO:0007669"/>
    <property type="project" value="InterPro"/>
</dbReference>
<dbReference type="Pfam" id="PF02653">
    <property type="entry name" value="BPD_transp_2"/>
    <property type="match status" value="1"/>
</dbReference>
<comment type="subcellular location">
    <subcellularLocation>
        <location evidence="1">Cell inner membrane</location>
        <topology evidence="1">Multi-pass membrane protein</topology>
    </subcellularLocation>
</comment>
<evidence type="ECO:0000256" key="9">
    <source>
        <dbReference type="ARBA" id="ARBA00023136"/>
    </source>
</evidence>
<evidence type="ECO:0000256" key="2">
    <source>
        <dbReference type="ARBA" id="ARBA00007942"/>
    </source>
</evidence>
<dbReference type="EMBL" id="UIGI01000001">
    <property type="protein sequence ID" value="SUW62157.1"/>
    <property type="molecule type" value="Genomic_DNA"/>
</dbReference>
<comment type="similarity">
    <text evidence="2">Belongs to the binding-protein-dependent transport system permease family. AraH/RbsC subfamily.</text>
</comment>
<evidence type="ECO:0000256" key="8">
    <source>
        <dbReference type="ARBA" id="ARBA00022989"/>
    </source>
</evidence>
<feature type="transmembrane region" description="Helical" evidence="12">
    <location>
        <begin position="213"/>
        <end position="234"/>
    </location>
</feature>
<evidence type="ECO:0000256" key="5">
    <source>
        <dbReference type="ARBA" id="ARBA00022475"/>
    </source>
</evidence>
<evidence type="ECO:0000256" key="11">
    <source>
        <dbReference type="ARBA" id="ARBA00039381"/>
    </source>
</evidence>
<feature type="transmembrane region" description="Helical" evidence="12">
    <location>
        <begin position="159"/>
        <end position="181"/>
    </location>
</feature>
<feature type="transmembrane region" description="Helical" evidence="12">
    <location>
        <begin position="64"/>
        <end position="81"/>
    </location>
</feature>
<reference evidence="13 14" key="1">
    <citation type="submission" date="2018-06" db="EMBL/GenBank/DDBJ databases">
        <authorList>
            <consortium name="Pathogen Informatics"/>
            <person name="Doyle S."/>
        </authorList>
    </citation>
    <scope>NUCLEOTIDE SEQUENCE [LARGE SCALE GENOMIC DNA]</scope>
    <source>
        <strain evidence="13 14">NCTC12119</strain>
    </source>
</reference>
<comment type="subunit">
    <text evidence="3">The complex is composed of two ATP-binding proteins (LsrA), two transmembrane proteins (LsrC and LsrD) and a solute-binding protein (LsrB).</text>
</comment>
<comment type="function">
    <text evidence="10">Part of the ABC transporter complex LsrABCD involved in autoinducer 2 (AI-2) import. Probably responsible for the translocation of the substrate across the membrane.</text>
</comment>
<evidence type="ECO:0000256" key="12">
    <source>
        <dbReference type="SAM" id="Phobius"/>
    </source>
</evidence>
<accession>A0A381C2W7</accession>
<evidence type="ECO:0000256" key="7">
    <source>
        <dbReference type="ARBA" id="ARBA00022692"/>
    </source>
</evidence>
<keyword evidence="6" id="KW-0997">Cell inner membrane</keyword>